<dbReference type="Gene3D" id="3.40.50.2300">
    <property type="match status" value="1"/>
</dbReference>
<dbReference type="Gene3D" id="1.10.8.60">
    <property type="match status" value="1"/>
</dbReference>
<dbReference type="AlphaFoldDB" id="A0A8A0RJT6"/>
<dbReference type="Gene3D" id="3.40.50.300">
    <property type="entry name" value="P-loop containing nucleotide triphosphate hydrolases"/>
    <property type="match status" value="1"/>
</dbReference>
<keyword evidence="4" id="KW-0067">ATP-binding</keyword>
<dbReference type="Pfam" id="PF00072">
    <property type="entry name" value="Response_reg"/>
    <property type="match status" value="1"/>
</dbReference>
<dbReference type="Pfam" id="PF00158">
    <property type="entry name" value="Sigma54_activat"/>
    <property type="match status" value="1"/>
</dbReference>
<dbReference type="InterPro" id="IPR027417">
    <property type="entry name" value="P-loop_NTPase"/>
</dbReference>
<dbReference type="Pfam" id="PF25601">
    <property type="entry name" value="AAA_lid_14"/>
    <property type="match status" value="1"/>
</dbReference>
<dbReference type="InterPro" id="IPR002078">
    <property type="entry name" value="Sigma_54_int"/>
</dbReference>
<accession>A0A8A0RJT6</accession>
<dbReference type="PROSITE" id="PS00676">
    <property type="entry name" value="SIGMA54_INTERACT_2"/>
    <property type="match status" value="1"/>
</dbReference>
<dbReference type="CDD" id="cd17536">
    <property type="entry name" value="REC_YesN-like"/>
    <property type="match status" value="1"/>
</dbReference>
<dbReference type="GO" id="GO:0005524">
    <property type="term" value="F:ATP binding"/>
    <property type="evidence" value="ECO:0007669"/>
    <property type="project" value="UniProtKB-KW"/>
</dbReference>
<dbReference type="InterPro" id="IPR011006">
    <property type="entry name" value="CheY-like_superfamily"/>
</dbReference>
<keyword evidence="3" id="KW-0547">Nucleotide-binding</keyword>
<gene>
    <name evidence="11" type="primary">atoC_3</name>
    <name evidence="11" type="ORF">H0A61_00462</name>
</gene>
<keyword evidence="6" id="KW-0804">Transcription</keyword>
<dbReference type="EMBL" id="CP059066">
    <property type="protein sequence ID" value="QSQ08142.1"/>
    <property type="molecule type" value="Genomic_DNA"/>
</dbReference>
<evidence type="ECO:0000259" key="9">
    <source>
        <dbReference type="PROSITE" id="PS50045"/>
    </source>
</evidence>
<dbReference type="CDD" id="cd00009">
    <property type="entry name" value="AAA"/>
    <property type="match status" value="1"/>
</dbReference>
<dbReference type="InterPro" id="IPR001789">
    <property type="entry name" value="Sig_transdc_resp-reg_receiver"/>
</dbReference>
<name>A0A8A0RJT6_9FIRM</name>
<evidence type="ECO:0000256" key="5">
    <source>
        <dbReference type="ARBA" id="ARBA00023015"/>
    </source>
</evidence>
<dbReference type="GO" id="GO:0000160">
    <property type="term" value="P:phosphorelay signal transduction system"/>
    <property type="evidence" value="ECO:0007669"/>
    <property type="project" value="InterPro"/>
</dbReference>
<dbReference type="KEGG" id="kme:H0A61_00462"/>
<feature type="domain" description="Sigma-54 factor interaction" evidence="9">
    <location>
        <begin position="142"/>
        <end position="371"/>
    </location>
</feature>
<evidence type="ECO:0000256" key="6">
    <source>
        <dbReference type="ARBA" id="ARBA00023163"/>
    </source>
</evidence>
<evidence type="ECO:0000256" key="3">
    <source>
        <dbReference type="ARBA" id="ARBA00022741"/>
    </source>
</evidence>
<evidence type="ECO:0000259" key="10">
    <source>
        <dbReference type="PROSITE" id="PS50110"/>
    </source>
</evidence>
<protein>
    <recommendedName>
        <fullName evidence="1">Stage 0 sporulation protein A homolog</fullName>
    </recommendedName>
</protein>
<evidence type="ECO:0000256" key="4">
    <source>
        <dbReference type="ARBA" id="ARBA00022840"/>
    </source>
</evidence>
<dbReference type="PANTHER" id="PTHR32071">
    <property type="entry name" value="TRANSCRIPTIONAL REGULATORY PROTEIN"/>
    <property type="match status" value="1"/>
</dbReference>
<sequence>MSGARILLVDDEEKIRETFKLVLEGEGYEVETAVNGQDALNILKEKEFHVLITDFKMPKMNGLQLLKKVRENNIKVAVVFITAYSDIKDAVEAMKLGAFDYLEKNFSTDELLETIKRAVKCYKVLKEKDPVKRLNLNFFEKIVVNSKKTRDIMDKILKIADSNTPVLILGEKGTGKEFFARIIHHYSSRRGKPFVALNCRAIEEDLFESELFGYEKGAFLGAVSTKKGKLEQANKGTLFLDEICGLNPVMQSKLFRFLQDKEFERVGGLDTIKVDVRLIAASSEDLKRAVKEGHFREDLYLRLNAISLYIPPLRERKEDIPLLAQHYVEKYNKEYHKNVKTISKEVMDIFMDYDWVGNTRELKNMIERAVSKIELDTDVLLPEHLPPFLASRFSLKANSDFQNNIENKINERWFKE</sequence>
<dbReference type="RefSeq" id="WP_206708375.1">
    <property type="nucleotide sequence ID" value="NZ_CP059066.1"/>
</dbReference>
<dbReference type="GO" id="GO:0006355">
    <property type="term" value="P:regulation of DNA-templated transcription"/>
    <property type="evidence" value="ECO:0007669"/>
    <property type="project" value="InterPro"/>
</dbReference>
<keyword evidence="12" id="KW-1185">Reference proteome</keyword>
<evidence type="ECO:0000256" key="7">
    <source>
        <dbReference type="ARBA" id="ARBA00024867"/>
    </source>
</evidence>
<reference evidence="11" key="1">
    <citation type="submission" date="2020-07" db="EMBL/GenBank/DDBJ databases">
        <title>Koleobacter methoxysyntrophicus gen. nov., sp. nov., a novel anaerobic bacterium isolated from deep subsurface oil field and proposal of Koleobacterales ord. nov. in the phylum Firmicutes.</title>
        <authorList>
            <person name="Sakamoto S."/>
            <person name="Tamaki H."/>
        </authorList>
    </citation>
    <scope>NUCLEOTIDE SEQUENCE</scope>
    <source>
        <strain evidence="11">NRmbB1</strain>
    </source>
</reference>
<dbReference type="SUPFAM" id="SSF52540">
    <property type="entry name" value="P-loop containing nucleoside triphosphate hydrolases"/>
    <property type="match status" value="1"/>
</dbReference>
<dbReference type="SMART" id="SM00382">
    <property type="entry name" value="AAA"/>
    <property type="match status" value="1"/>
</dbReference>
<dbReference type="Proteomes" id="UP000662904">
    <property type="component" value="Chromosome"/>
</dbReference>
<organism evidence="11 12">
    <name type="scientific">Koleobacter methoxysyntrophicus</name>
    <dbReference type="NCBI Taxonomy" id="2751313"/>
    <lineage>
        <taxon>Bacteria</taxon>
        <taxon>Bacillati</taxon>
        <taxon>Bacillota</taxon>
        <taxon>Clostridia</taxon>
        <taxon>Koleobacterales</taxon>
        <taxon>Koleobacteraceae</taxon>
        <taxon>Koleobacter</taxon>
    </lineage>
</organism>
<dbReference type="FunFam" id="3.40.50.300:FF:000006">
    <property type="entry name" value="DNA-binding transcriptional regulator NtrC"/>
    <property type="match status" value="1"/>
</dbReference>
<dbReference type="InterPro" id="IPR058031">
    <property type="entry name" value="AAA_lid_NorR"/>
</dbReference>
<dbReference type="SMART" id="SM00448">
    <property type="entry name" value="REC"/>
    <property type="match status" value="1"/>
</dbReference>
<dbReference type="InterPro" id="IPR025943">
    <property type="entry name" value="Sigma_54_int_dom_ATP-bd_2"/>
</dbReference>
<dbReference type="PROSITE" id="PS50045">
    <property type="entry name" value="SIGMA54_INTERACT_4"/>
    <property type="match status" value="1"/>
</dbReference>
<keyword evidence="2 8" id="KW-0597">Phosphoprotein</keyword>
<feature type="modified residue" description="4-aspartylphosphate" evidence="8">
    <location>
        <position position="54"/>
    </location>
</feature>
<comment type="function">
    <text evidence="7">May play the central regulatory role in sporulation. It may be an element of the effector pathway responsible for the activation of sporulation genes in response to nutritional stress. Spo0A may act in concert with spo0H (a sigma factor) to control the expression of some genes that are critical to the sporulation process.</text>
</comment>
<evidence type="ECO:0000313" key="12">
    <source>
        <dbReference type="Proteomes" id="UP000662904"/>
    </source>
</evidence>
<dbReference type="InterPro" id="IPR003593">
    <property type="entry name" value="AAA+_ATPase"/>
</dbReference>
<evidence type="ECO:0000256" key="8">
    <source>
        <dbReference type="PROSITE-ProRule" id="PRU00169"/>
    </source>
</evidence>
<evidence type="ECO:0000256" key="1">
    <source>
        <dbReference type="ARBA" id="ARBA00018672"/>
    </source>
</evidence>
<dbReference type="FunFam" id="3.40.50.2300:FF:000018">
    <property type="entry name" value="DNA-binding transcriptional regulator NtrC"/>
    <property type="match status" value="1"/>
</dbReference>
<keyword evidence="5" id="KW-0805">Transcription regulation</keyword>
<dbReference type="SUPFAM" id="SSF52172">
    <property type="entry name" value="CheY-like"/>
    <property type="match status" value="1"/>
</dbReference>
<proteinExistence type="predicted"/>
<evidence type="ECO:0000256" key="2">
    <source>
        <dbReference type="ARBA" id="ARBA00022553"/>
    </source>
</evidence>
<feature type="domain" description="Response regulatory" evidence="10">
    <location>
        <begin position="5"/>
        <end position="119"/>
    </location>
</feature>
<evidence type="ECO:0000313" key="11">
    <source>
        <dbReference type="EMBL" id="QSQ08142.1"/>
    </source>
</evidence>
<dbReference type="PROSITE" id="PS50110">
    <property type="entry name" value="RESPONSE_REGULATORY"/>
    <property type="match status" value="1"/>
</dbReference>